<dbReference type="Pfam" id="PF07282">
    <property type="entry name" value="Cas12f1-like_TNB"/>
    <property type="match status" value="1"/>
</dbReference>
<dbReference type="PANTHER" id="PTHR36172">
    <property type="match status" value="1"/>
</dbReference>
<dbReference type="PANTHER" id="PTHR36172:SF1">
    <property type="entry name" value="RESOLVASE-RELATED"/>
    <property type="match status" value="1"/>
</dbReference>
<gene>
    <name evidence="3" type="ORF">GPJ16_04870</name>
</gene>
<proteinExistence type="predicted"/>
<evidence type="ECO:0000313" key="3">
    <source>
        <dbReference type="EMBL" id="NCS56312.1"/>
    </source>
</evidence>
<name>A0A966FXQ8_MICAE</name>
<dbReference type="InterPro" id="IPR010095">
    <property type="entry name" value="Cas12f1-like_TNB"/>
</dbReference>
<dbReference type="AlphaFoldDB" id="A0A966FXQ8"/>
<accession>A0A966FXQ8</accession>
<comment type="caution">
    <text evidence="3">The sequence shown here is derived from an EMBL/GenBank/DDBJ whole genome shotgun (WGS) entry which is preliminary data.</text>
</comment>
<reference evidence="3" key="1">
    <citation type="journal article" date="2019" name="Mol. Ecol.">
        <title>Genome evolution and host-microbiome shifts correspond with intraspecific niche divergence within harmful algal bloom-forming Microcystis aeruginosa.</title>
        <authorList>
            <person name="Jackrel S.L."/>
            <person name="White J.D."/>
            <person name="Evans J.T."/>
            <person name="Buffin K."/>
            <person name="Hayden K."/>
            <person name="Sarnelle O."/>
            <person name="Denef V.J."/>
        </authorList>
    </citation>
    <scope>NUCLEOTIDE SEQUENCE</scope>
    <source>
        <strain evidence="3">G11-04</strain>
    </source>
</reference>
<dbReference type="GO" id="GO:0003677">
    <property type="term" value="F:DNA binding"/>
    <property type="evidence" value="ECO:0007669"/>
    <property type="project" value="UniProtKB-KW"/>
</dbReference>
<feature type="domain" description="Cas12f1-like TNB" evidence="2">
    <location>
        <begin position="279"/>
        <end position="344"/>
    </location>
</feature>
<keyword evidence="1" id="KW-0238">DNA-binding</keyword>
<dbReference type="Proteomes" id="UP000799330">
    <property type="component" value="Unassembled WGS sequence"/>
</dbReference>
<evidence type="ECO:0000256" key="1">
    <source>
        <dbReference type="ARBA" id="ARBA00023125"/>
    </source>
</evidence>
<protein>
    <submittedName>
        <fullName evidence="3">Transposase</fullName>
    </submittedName>
</protein>
<dbReference type="EMBL" id="JAADAI010000044">
    <property type="protein sequence ID" value="NCS56312.1"/>
    <property type="molecule type" value="Genomic_DNA"/>
</dbReference>
<evidence type="ECO:0000313" key="4">
    <source>
        <dbReference type="Proteomes" id="UP000799330"/>
    </source>
</evidence>
<sequence length="375" mass="42638">MRVFPSKELHKVWKQWLAAYRWLYNQTIDLLGSGAKPNIYEMQATLRSFPKPDWVKALPGHQLQEAVADACDAYQQALANNGSARFKSCRATSQVIKFKPGNFKNGTWYPRATKGLSFTSPQEIPTACEYGTQLVYCRHQWFACFPTLKPVQVTLEKRVIALDPGVRTFLTGYDGETILEVGGKDIGAIHRLCLHLDQLCSRISTSKSQRQRYKMRKAASRLRGRIQNLVKDLHAKTASFLVRHYKVIFLPTFETSQMSSKSTRKIQRKSVRSLLTWSHYRFAQHLQQAANRQGVLVVRCNESYTSKTCPECGHIHEKLAGSKTFKCPQCGYQAPRDWHGARNIMFRALQATAVIFRDDAVLFQGLGSDTQLCLG</sequence>
<dbReference type="InterPro" id="IPR051491">
    <property type="entry name" value="Recombinase/Transposase-rel"/>
</dbReference>
<evidence type="ECO:0000259" key="2">
    <source>
        <dbReference type="Pfam" id="PF07282"/>
    </source>
</evidence>
<organism evidence="3 4">
    <name type="scientific">Microcystis aeruginosa G11-04</name>
    <dbReference type="NCBI Taxonomy" id="2685956"/>
    <lineage>
        <taxon>Bacteria</taxon>
        <taxon>Bacillati</taxon>
        <taxon>Cyanobacteriota</taxon>
        <taxon>Cyanophyceae</taxon>
        <taxon>Oscillatoriophycideae</taxon>
        <taxon>Chroococcales</taxon>
        <taxon>Microcystaceae</taxon>
        <taxon>Microcystis</taxon>
    </lineage>
</organism>
<dbReference type="NCBIfam" id="NF040570">
    <property type="entry name" value="guided_TnpB"/>
    <property type="match status" value="1"/>
</dbReference>